<comment type="caution">
    <text evidence="4">The sequence shown here is derived from an EMBL/GenBank/DDBJ whole genome shotgun (WGS) entry which is preliminary data.</text>
</comment>
<dbReference type="EMBL" id="CM031826">
    <property type="protein sequence ID" value="KAG6724803.1"/>
    <property type="molecule type" value="Genomic_DNA"/>
</dbReference>
<evidence type="ECO:0000313" key="4">
    <source>
        <dbReference type="EMBL" id="KAG6724803.1"/>
    </source>
</evidence>
<keyword evidence="2" id="KW-0862">Zinc</keyword>
<dbReference type="AlphaFoldDB" id="A0A922FQL7"/>
<dbReference type="Pfam" id="PF04434">
    <property type="entry name" value="SWIM"/>
    <property type="match status" value="1"/>
</dbReference>
<evidence type="ECO:0000259" key="3">
    <source>
        <dbReference type="PROSITE" id="PS50966"/>
    </source>
</evidence>
<dbReference type="Proteomes" id="UP000811246">
    <property type="component" value="Chromosome 2"/>
</dbReference>
<evidence type="ECO:0000313" key="5">
    <source>
        <dbReference type="Proteomes" id="UP000811246"/>
    </source>
</evidence>
<proteinExistence type="inferred from homology"/>
<sequence>MKNAIDIVFPNTRHRYCLWHIMQKLPEKLGSHSEYNGLKTAIQNVVYDIQSCEEFEEKWEQLMHKYDLIDNAWLQGLYTERSFWVPIFLKSVFWAGMSTTQRLESMNAFFDGFVPSGTTLKEFVDQFDNALRKKVETETTADFQSCNQTIPCVFPFKIERQFQLLYMNAKFKEVQAKVWGMLLCNPSLVNRVGSISTYDVFEEISTPDGQSKIMKYIVYLNEDKFEVKCTCALFEMRGIICRHAFKVCMLDEVLSFFARKICVG</sequence>
<dbReference type="InterPro" id="IPR007527">
    <property type="entry name" value="Znf_SWIM"/>
</dbReference>
<organism evidence="4 5">
    <name type="scientific">Carya illinoinensis</name>
    <name type="common">Pecan</name>
    <dbReference type="NCBI Taxonomy" id="32201"/>
    <lineage>
        <taxon>Eukaryota</taxon>
        <taxon>Viridiplantae</taxon>
        <taxon>Streptophyta</taxon>
        <taxon>Embryophyta</taxon>
        <taxon>Tracheophyta</taxon>
        <taxon>Spermatophyta</taxon>
        <taxon>Magnoliopsida</taxon>
        <taxon>eudicotyledons</taxon>
        <taxon>Gunneridae</taxon>
        <taxon>Pentapetalae</taxon>
        <taxon>rosids</taxon>
        <taxon>fabids</taxon>
        <taxon>Fagales</taxon>
        <taxon>Juglandaceae</taxon>
        <taxon>Carya</taxon>
    </lineage>
</organism>
<keyword evidence="2" id="KW-0539">Nucleus</keyword>
<gene>
    <name evidence="4" type="ORF">I3842_02G000300</name>
</gene>
<evidence type="ECO:0000256" key="1">
    <source>
        <dbReference type="PROSITE-ProRule" id="PRU00325"/>
    </source>
</evidence>
<dbReference type="PROSITE" id="PS50966">
    <property type="entry name" value="ZF_SWIM"/>
    <property type="match status" value="1"/>
</dbReference>
<comment type="subcellular location">
    <subcellularLocation>
        <location evidence="2">Nucleus</location>
    </subcellularLocation>
</comment>
<keyword evidence="2" id="KW-0479">Metal-binding</keyword>
<keyword evidence="1 2" id="KW-0863">Zinc-finger</keyword>
<dbReference type="GO" id="GO:0008270">
    <property type="term" value="F:zinc ion binding"/>
    <property type="evidence" value="ECO:0007669"/>
    <property type="project" value="UniProtKB-UniRule"/>
</dbReference>
<comment type="function">
    <text evidence="2">Putative transcription activator involved in regulating light control of development.</text>
</comment>
<accession>A0A922FQL7</accession>
<evidence type="ECO:0000256" key="2">
    <source>
        <dbReference type="RuleBase" id="RU367018"/>
    </source>
</evidence>
<protein>
    <recommendedName>
        <fullName evidence="2">Protein FAR1-RELATED SEQUENCE</fullName>
    </recommendedName>
</protein>
<name>A0A922FQL7_CARIL</name>
<feature type="domain" description="SWIM-type" evidence="3">
    <location>
        <begin position="216"/>
        <end position="252"/>
    </location>
</feature>
<dbReference type="PANTHER" id="PTHR31669:SF297">
    <property type="entry name" value="PROTEIN FAR1-RELATED SEQUENCE"/>
    <property type="match status" value="1"/>
</dbReference>
<dbReference type="PANTHER" id="PTHR31669">
    <property type="entry name" value="PROTEIN FAR1-RELATED SEQUENCE 10-RELATED"/>
    <property type="match status" value="1"/>
</dbReference>
<reference evidence="4" key="1">
    <citation type="submission" date="2021-01" db="EMBL/GenBank/DDBJ databases">
        <authorList>
            <person name="Lovell J.T."/>
            <person name="Bentley N."/>
            <person name="Bhattarai G."/>
            <person name="Jenkins J.W."/>
            <person name="Sreedasyam A."/>
            <person name="Alarcon Y."/>
            <person name="Bock C."/>
            <person name="Boston L."/>
            <person name="Carlson J."/>
            <person name="Cervantes K."/>
            <person name="Clermont K."/>
            <person name="Krom N."/>
            <person name="Kubenka K."/>
            <person name="Mamidi S."/>
            <person name="Mattison C."/>
            <person name="Monteros M."/>
            <person name="Pisani C."/>
            <person name="Plott C."/>
            <person name="Rajasekar S."/>
            <person name="Rhein H.S."/>
            <person name="Rohla C."/>
            <person name="Song M."/>
            <person name="Hilaire R.S."/>
            <person name="Shu S."/>
            <person name="Wells L."/>
            <person name="Wang X."/>
            <person name="Webber J."/>
            <person name="Heerema R.J."/>
            <person name="Klein P."/>
            <person name="Conner P."/>
            <person name="Grauke L."/>
            <person name="Grimwood J."/>
            <person name="Schmutz J."/>
            <person name="Randall J.J."/>
        </authorList>
    </citation>
    <scope>NUCLEOTIDE SEQUENCE</scope>
    <source>
        <tissue evidence="4">Leaf</tissue>
    </source>
</reference>
<comment type="similarity">
    <text evidence="2">Belongs to the FHY3/FAR1 family.</text>
</comment>
<dbReference type="GO" id="GO:0006355">
    <property type="term" value="P:regulation of DNA-templated transcription"/>
    <property type="evidence" value="ECO:0007669"/>
    <property type="project" value="UniProtKB-UniRule"/>
</dbReference>
<dbReference type="InterPro" id="IPR031052">
    <property type="entry name" value="FHY3/FAR1"/>
</dbReference>
<dbReference type="GO" id="GO:0005634">
    <property type="term" value="C:nucleus"/>
    <property type="evidence" value="ECO:0007669"/>
    <property type="project" value="UniProtKB-SubCell"/>
</dbReference>